<dbReference type="FunFam" id="1.10.630.10:FF:000126">
    <property type="entry name" value="Predicted protein"/>
    <property type="match status" value="1"/>
</dbReference>
<evidence type="ECO:0000256" key="3">
    <source>
        <dbReference type="ARBA" id="ARBA00010617"/>
    </source>
</evidence>
<dbReference type="GO" id="GO:0016020">
    <property type="term" value="C:membrane"/>
    <property type="evidence" value="ECO:0007669"/>
    <property type="project" value="UniProtKB-SubCell"/>
</dbReference>
<protein>
    <submittedName>
        <fullName evidence="10">Cytochrome</fullName>
    </submittedName>
</protein>
<accession>A0ABD1SPL5</accession>
<evidence type="ECO:0000313" key="11">
    <source>
        <dbReference type="Proteomes" id="UP001604277"/>
    </source>
</evidence>
<dbReference type="InterPro" id="IPR036396">
    <property type="entry name" value="Cyt_P450_sf"/>
</dbReference>
<comment type="caution">
    <text evidence="10">The sequence shown here is derived from an EMBL/GenBank/DDBJ whole genome shotgun (WGS) entry which is preliminary data.</text>
</comment>
<dbReference type="Gene3D" id="1.10.630.10">
    <property type="entry name" value="Cytochrome P450"/>
    <property type="match status" value="1"/>
</dbReference>
<dbReference type="PRINTS" id="PR00385">
    <property type="entry name" value="P450"/>
</dbReference>
<keyword evidence="11" id="KW-1185">Reference proteome</keyword>
<evidence type="ECO:0000256" key="5">
    <source>
        <dbReference type="ARBA" id="ARBA00022723"/>
    </source>
</evidence>
<dbReference type="Pfam" id="PF00067">
    <property type="entry name" value="p450"/>
    <property type="match status" value="1"/>
</dbReference>
<reference evidence="11" key="1">
    <citation type="submission" date="2024-07" db="EMBL/GenBank/DDBJ databases">
        <title>Two chromosome-level genome assemblies of Korean endemic species Abeliophyllum distichum and Forsythia ovata (Oleaceae).</title>
        <authorList>
            <person name="Jang H."/>
        </authorList>
    </citation>
    <scope>NUCLEOTIDE SEQUENCE [LARGE SCALE GENOMIC DNA]</scope>
</reference>
<evidence type="ECO:0000256" key="1">
    <source>
        <dbReference type="ARBA" id="ARBA00001971"/>
    </source>
</evidence>
<evidence type="ECO:0000256" key="7">
    <source>
        <dbReference type="ARBA" id="ARBA00023004"/>
    </source>
</evidence>
<gene>
    <name evidence="10" type="ORF">Fot_36509</name>
</gene>
<evidence type="ECO:0000256" key="8">
    <source>
        <dbReference type="ARBA" id="ARBA00023033"/>
    </source>
</evidence>
<comment type="similarity">
    <text evidence="3">Belongs to the cytochrome P450 family.</text>
</comment>
<name>A0ABD1SPL5_9LAMI</name>
<evidence type="ECO:0000256" key="6">
    <source>
        <dbReference type="ARBA" id="ARBA00023002"/>
    </source>
</evidence>
<dbReference type="GO" id="GO:0046872">
    <property type="term" value="F:metal ion binding"/>
    <property type="evidence" value="ECO:0007669"/>
    <property type="project" value="UniProtKB-KW"/>
</dbReference>
<dbReference type="AlphaFoldDB" id="A0ABD1SPL5"/>
<organism evidence="10 11">
    <name type="scientific">Forsythia ovata</name>
    <dbReference type="NCBI Taxonomy" id="205694"/>
    <lineage>
        <taxon>Eukaryota</taxon>
        <taxon>Viridiplantae</taxon>
        <taxon>Streptophyta</taxon>
        <taxon>Embryophyta</taxon>
        <taxon>Tracheophyta</taxon>
        <taxon>Spermatophyta</taxon>
        <taxon>Magnoliopsida</taxon>
        <taxon>eudicotyledons</taxon>
        <taxon>Gunneridae</taxon>
        <taxon>Pentapetalae</taxon>
        <taxon>asterids</taxon>
        <taxon>lamiids</taxon>
        <taxon>Lamiales</taxon>
        <taxon>Oleaceae</taxon>
        <taxon>Forsythieae</taxon>
        <taxon>Forsythia</taxon>
    </lineage>
</organism>
<sequence length="225" mass="26035">MQEIFFADSETTSASVEWVLMELLRNPETMIKVKNEISSLEGSNKKFEESDIDKLTYLQAKIKEILRLHLPVPLLVPRSAIENTNFMGSLIPKNTQVFVNIWAISRDDECWEEPLSFKPERFLGSKIDYKGQHYDFIPFDFIPFGASRRSCPGLPLGHRMMHFVLGSLFHEFDWELESSTNPNTIDMNEKIGLAMRKLEPLKVVPNKTCHMILCILLLYLLKRNA</sequence>
<dbReference type="PRINTS" id="PR00463">
    <property type="entry name" value="EP450I"/>
</dbReference>
<dbReference type="GO" id="GO:0016705">
    <property type="term" value="F:oxidoreductase activity, acting on paired donors, with incorporation or reduction of molecular oxygen"/>
    <property type="evidence" value="ECO:0007669"/>
    <property type="project" value="UniProtKB-ARBA"/>
</dbReference>
<keyword evidence="8" id="KW-0503">Monooxygenase</keyword>
<keyword evidence="5 9" id="KW-0479">Metal-binding</keyword>
<dbReference type="PANTHER" id="PTHR47950">
    <property type="entry name" value="CYTOCHROME P450, FAMILY 76, SUBFAMILY C, POLYPEPTIDE 5-RELATED"/>
    <property type="match status" value="1"/>
</dbReference>
<dbReference type="EMBL" id="JBFOLJ010000010">
    <property type="protein sequence ID" value="KAL2502661.1"/>
    <property type="molecule type" value="Genomic_DNA"/>
</dbReference>
<dbReference type="SUPFAM" id="SSF48264">
    <property type="entry name" value="Cytochrome P450"/>
    <property type="match status" value="1"/>
</dbReference>
<dbReference type="PANTHER" id="PTHR47950:SF14">
    <property type="entry name" value="CYTOCHROME P450 76A2-LIKE ISOFORM X1"/>
    <property type="match status" value="1"/>
</dbReference>
<evidence type="ECO:0000256" key="2">
    <source>
        <dbReference type="ARBA" id="ARBA00004167"/>
    </source>
</evidence>
<dbReference type="Proteomes" id="UP001604277">
    <property type="component" value="Unassembled WGS sequence"/>
</dbReference>
<feature type="binding site" description="axial binding residue" evidence="9">
    <location>
        <position position="151"/>
    </location>
    <ligand>
        <name>heme</name>
        <dbReference type="ChEBI" id="CHEBI:30413"/>
    </ligand>
    <ligandPart>
        <name>Fe</name>
        <dbReference type="ChEBI" id="CHEBI:18248"/>
    </ligandPart>
</feature>
<comment type="subcellular location">
    <subcellularLocation>
        <location evidence="2">Membrane</location>
        <topology evidence="2">Single-pass membrane protein</topology>
    </subcellularLocation>
</comment>
<comment type="cofactor">
    <cofactor evidence="1 9">
        <name>heme</name>
        <dbReference type="ChEBI" id="CHEBI:30413"/>
    </cofactor>
</comment>
<evidence type="ECO:0000313" key="10">
    <source>
        <dbReference type="EMBL" id="KAL2502661.1"/>
    </source>
</evidence>
<evidence type="ECO:0000256" key="4">
    <source>
        <dbReference type="ARBA" id="ARBA00022617"/>
    </source>
</evidence>
<keyword evidence="4 9" id="KW-0349">Heme</keyword>
<dbReference type="InterPro" id="IPR001128">
    <property type="entry name" value="Cyt_P450"/>
</dbReference>
<dbReference type="GO" id="GO:0004497">
    <property type="term" value="F:monooxygenase activity"/>
    <property type="evidence" value="ECO:0007669"/>
    <property type="project" value="UniProtKB-KW"/>
</dbReference>
<keyword evidence="6" id="KW-0560">Oxidoreductase</keyword>
<evidence type="ECO:0000256" key="9">
    <source>
        <dbReference type="PIRSR" id="PIRSR602401-1"/>
    </source>
</evidence>
<proteinExistence type="inferred from homology"/>
<dbReference type="InterPro" id="IPR002401">
    <property type="entry name" value="Cyt_P450_E_grp-I"/>
</dbReference>
<keyword evidence="7 9" id="KW-0408">Iron</keyword>